<dbReference type="EMBL" id="SMLK01000003">
    <property type="protein sequence ID" value="TFZ01864.1"/>
    <property type="molecule type" value="Genomic_DNA"/>
</dbReference>
<keyword evidence="5" id="KW-0862">Zinc</keyword>
<dbReference type="Pfam" id="PF00246">
    <property type="entry name" value="Peptidase_M14"/>
    <property type="match status" value="1"/>
</dbReference>
<dbReference type="PANTHER" id="PTHR11705:SF143">
    <property type="entry name" value="SLL0236 PROTEIN"/>
    <property type="match status" value="1"/>
</dbReference>
<comment type="similarity">
    <text evidence="2 7">Belongs to the peptidase M14 family.</text>
</comment>
<evidence type="ECO:0000313" key="10">
    <source>
        <dbReference type="EMBL" id="TFZ01864.1"/>
    </source>
</evidence>
<evidence type="ECO:0000256" key="4">
    <source>
        <dbReference type="ARBA" id="ARBA00022801"/>
    </source>
</evidence>
<evidence type="ECO:0000256" key="3">
    <source>
        <dbReference type="ARBA" id="ARBA00022670"/>
    </source>
</evidence>
<dbReference type="GO" id="GO:0006508">
    <property type="term" value="P:proteolysis"/>
    <property type="evidence" value="ECO:0007669"/>
    <property type="project" value="UniProtKB-KW"/>
</dbReference>
<comment type="caution">
    <text evidence="10">The sequence shown here is derived from an EMBL/GenBank/DDBJ whole genome shotgun (WGS) entry which is preliminary data.</text>
</comment>
<gene>
    <name evidence="10" type="ORF">EZ216_11780</name>
</gene>
<organism evidence="10 11">
    <name type="scientific">Ramlibacter humi</name>
    <dbReference type="NCBI Taxonomy" id="2530451"/>
    <lineage>
        <taxon>Bacteria</taxon>
        <taxon>Pseudomonadati</taxon>
        <taxon>Pseudomonadota</taxon>
        <taxon>Betaproteobacteria</taxon>
        <taxon>Burkholderiales</taxon>
        <taxon>Comamonadaceae</taxon>
        <taxon>Ramlibacter</taxon>
    </lineage>
</organism>
<dbReference type="CDD" id="cd06904">
    <property type="entry name" value="M14_MpaA-like"/>
    <property type="match status" value="1"/>
</dbReference>
<dbReference type="InterPro" id="IPR000834">
    <property type="entry name" value="Peptidase_M14"/>
</dbReference>
<comment type="caution">
    <text evidence="7">Lacks conserved residue(s) required for the propagation of feature annotation.</text>
</comment>
<accession>A0A4Z0BTQ2</accession>
<dbReference type="PANTHER" id="PTHR11705">
    <property type="entry name" value="PROTEASE FAMILY M14 CARBOXYPEPTIDASE A,B"/>
    <property type="match status" value="1"/>
</dbReference>
<dbReference type="PROSITE" id="PS52035">
    <property type="entry name" value="PEPTIDASE_M14"/>
    <property type="match status" value="1"/>
</dbReference>
<dbReference type="SMART" id="SM00631">
    <property type="entry name" value="Zn_pept"/>
    <property type="match status" value="1"/>
</dbReference>
<dbReference type="GO" id="GO:0008270">
    <property type="term" value="F:zinc ion binding"/>
    <property type="evidence" value="ECO:0007669"/>
    <property type="project" value="InterPro"/>
</dbReference>
<evidence type="ECO:0000259" key="9">
    <source>
        <dbReference type="PROSITE" id="PS52035"/>
    </source>
</evidence>
<protein>
    <submittedName>
        <fullName evidence="10">Murein peptide amidase A</fullName>
    </submittedName>
</protein>
<proteinExistence type="inferred from homology"/>
<feature type="region of interest" description="Disordered" evidence="8">
    <location>
        <begin position="25"/>
        <end position="52"/>
    </location>
</feature>
<evidence type="ECO:0000313" key="11">
    <source>
        <dbReference type="Proteomes" id="UP000297839"/>
    </source>
</evidence>
<dbReference type="OrthoDB" id="9779324at2"/>
<keyword evidence="6" id="KW-0482">Metalloprotease</keyword>
<dbReference type="Gene3D" id="3.40.630.10">
    <property type="entry name" value="Zn peptidases"/>
    <property type="match status" value="1"/>
</dbReference>
<dbReference type="GO" id="GO:0004181">
    <property type="term" value="F:metallocarboxypeptidase activity"/>
    <property type="evidence" value="ECO:0007669"/>
    <property type="project" value="InterPro"/>
</dbReference>
<evidence type="ECO:0000256" key="2">
    <source>
        <dbReference type="ARBA" id="ARBA00005988"/>
    </source>
</evidence>
<dbReference type="GO" id="GO:0005615">
    <property type="term" value="C:extracellular space"/>
    <property type="evidence" value="ECO:0007669"/>
    <property type="project" value="TreeGrafter"/>
</dbReference>
<evidence type="ECO:0000256" key="7">
    <source>
        <dbReference type="PROSITE-ProRule" id="PRU01379"/>
    </source>
</evidence>
<evidence type="ECO:0000256" key="6">
    <source>
        <dbReference type="ARBA" id="ARBA00023049"/>
    </source>
</evidence>
<evidence type="ECO:0000256" key="8">
    <source>
        <dbReference type="SAM" id="MobiDB-lite"/>
    </source>
</evidence>
<keyword evidence="11" id="KW-1185">Reference proteome</keyword>
<dbReference type="SUPFAM" id="SSF53187">
    <property type="entry name" value="Zn-dependent exopeptidases"/>
    <property type="match status" value="1"/>
</dbReference>
<sequence>MARLVEDQQRAVDEAADDLAVRHVQPHQHPAPVREAGPQHGAHPEQQRIDGRGRFFGPHLHRLDHRQAGGHRADLRQDHAAAGAFGGKVLLLRQRCVLALGAAAEHAAQCRFARVLAVTVAGLVCAAAHPAQAVAPGCAEFVHRLPNLPAKLCEQAGLQPGPAKSFGGTPLYVRDVQAAQAKLRVLVVGAIHGDELSSASVAFHWIRLAQEDANLPQPVHWRFIPVLNPDGVLARPPKRTNAHGVDLNRNFPTPNWERDAAFYWEKRTRKDPRRWPGPAPLSEPESRFLFQEVERFQPQLIVSIHAPYGVLDFDGPSVPPSRLGRLYLDQVGIFPGSLGNWGGVHKGVPVVTIELPNAMRTPLDAETRQMWLDLLRWIGERLAPAGAPSR</sequence>
<keyword evidence="3" id="KW-0645">Protease</keyword>
<dbReference type="AlphaFoldDB" id="A0A4Z0BTQ2"/>
<dbReference type="Proteomes" id="UP000297839">
    <property type="component" value="Unassembled WGS sequence"/>
</dbReference>
<comment type="cofactor">
    <cofactor evidence="1">
        <name>Zn(2+)</name>
        <dbReference type="ChEBI" id="CHEBI:29105"/>
    </cofactor>
</comment>
<evidence type="ECO:0000256" key="1">
    <source>
        <dbReference type="ARBA" id="ARBA00001947"/>
    </source>
</evidence>
<evidence type="ECO:0000256" key="5">
    <source>
        <dbReference type="ARBA" id="ARBA00022833"/>
    </source>
</evidence>
<name>A0A4Z0BTQ2_9BURK</name>
<reference evidence="10 11" key="1">
    <citation type="submission" date="2019-03" db="EMBL/GenBank/DDBJ databases">
        <title>Ramlibacter sp. 18x22-1, whole genome shotgun sequence.</title>
        <authorList>
            <person name="Zhang X."/>
            <person name="Feng G."/>
            <person name="Zhu H."/>
        </authorList>
    </citation>
    <scope>NUCLEOTIDE SEQUENCE [LARGE SCALE GENOMIC DNA]</scope>
    <source>
        <strain evidence="10 11">18x22-1</strain>
    </source>
</reference>
<feature type="domain" description="Peptidase M14" evidence="9">
    <location>
        <begin position="127"/>
        <end position="390"/>
    </location>
</feature>
<keyword evidence="4" id="KW-0378">Hydrolase</keyword>
<feature type="compositionally biased region" description="Basic and acidic residues" evidence="8">
    <location>
        <begin position="42"/>
        <end position="52"/>
    </location>
</feature>